<sequence>MVSRIGVVGLGLIGGSLALRLVDAGCEVVAWNHRDHPYGEARSRGIVCVDSLEALTASDPEIIVLCNPLRAMPQVLGELSRFLDPSRTTLTDVGSVKAMVRRQVAAAGLADCYVGAHPMAGNERSGFDAADPTLFDGALWAVTVDGRTSWERLEAVASMITDLVGDDLIVVDDRTHDRAAAMISHMPHAVSTALINELCDDPDRAVAAALSAGSWRDMTRVALTDPARTRAMIEEDGENVELLLRSMAARLDAVADALHNGDEESLAEFFRHGQPFRDYRLAMRGRTAPQPKAYPGDDGPRDLTLDGGENWRDDLLRSAVRGERIRSLGPGRTAAVVSRPFA</sequence>
<dbReference type="Proteomes" id="UP000029014">
    <property type="component" value="Unassembled WGS sequence"/>
</dbReference>
<organism evidence="5 6">
    <name type="scientific">Bifidobacterium minimum</name>
    <dbReference type="NCBI Taxonomy" id="1693"/>
    <lineage>
        <taxon>Bacteria</taxon>
        <taxon>Bacillati</taxon>
        <taxon>Actinomycetota</taxon>
        <taxon>Actinomycetes</taxon>
        <taxon>Bifidobacteriales</taxon>
        <taxon>Bifidobacteriaceae</taxon>
        <taxon>Bifidobacterium</taxon>
    </lineage>
</organism>
<dbReference type="SUPFAM" id="SSF48179">
    <property type="entry name" value="6-phosphogluconate dehydrogenase C-terminal domain-like"/>
    <property type="match status" value="1"/>
</dbReference>
<feature type="region of interest" description="Disordered" evidence="3">
    <location>
        <begin position="285"/>
        <end position="309"/>
    </location>
</feature>
<dbReference type="EMBL" id="JGZD01000008">
    <property type="protein sequence ID" value="KFI73131.1"/>
    <property type="molecule type" value="Genomic_DNA"/>
</dbReference>
<evidence type="ECO:0000256" key="1">
    <source>
        <dbReference type="ARBA" id="ARBA00007964"/>
    </source>
</evidence>
<evidence type="ECO:0000313" key="6">
    <source>
        <dbReference type="Proteomes" id="UP000029014"/>
    </source>
</evidence>
<comment type="similarity">
    <text evidence="1">Belongs to the prephenate/arogenate dehydrogenase family.</text>
</comment>
<dbReference type="SUPFAM" id="SSF51735">
    <property type="entry name" value="NAD(P)-binding Rossmann-fold domains"/>
    <property type="match status" value="1"/>
</dbReference>
<evidence type="ECO:0000259" key="4">
    <source>
        <dbReference type="PROSITE" id="PS51176"/>
    </source>
</evidence>
<feature type="domain" description="Prephenate/arogenate dehydrogenase" evidence="4">
    <location>
        <begin position="3"/>
        <end position="288"/>
    </location>
</feature>
<dbReference type="Pfam" id="PF20463">
    <property type="entry name" value="PDH_C"/>
    <property type="match status" value="1"/>
</dbReference>
<proteinExistence type="inferred from homology"/>
<dbReference type="PROSITE" id="PS51176">
    <property type="entry name" value="PDH_ADH"/>
    <property type="match status" value="1"/>
</dbReference>
<accession>A0A087BQ31</accession>
<dbReference type="Gene3D" id="1.10.3660.10">
    <property type="entry name" value="6-phosphogluconate dehydrogenase C-terminal like domain"/>
    <property type="match status" value="1"/>
</dbReference>
<dbReference type="Gene3D" id="3.40.50.720">
    <property type="entry name" value="NAD(P)-binding Rossmann-like Domain"/>
    <property type="match status" value="1"/>
</dbReference>
<dbReference type="InterPro" id="IPR050812">
    <property type="entry name" value="Preph/Arog_dehydrog"/>
</dbReference>
<dbReference type="EC" id="1.3.1.12" evidence="5"/>
<name>A0A087BQ31_9BIFI</name>
<dbReference type="Pfam" id="PF02153">
    <property type="entry name" value="PDH_N"/>
    <property type="match status" value="1"/>
</dbReference>
<evidence type="ECO:0000256" key="3">
    <source>
        <dbReference type="SAM" id="MobiDB-lite"/>
    </source>
</evidence>
<dbReference type="RefSeq" id="WP_022861044.1">
    <property type="nucleotide sequence ID" value="NZ_JGZD01000008.1"/>
</dbReference>
<dbReference type="InterPro" id="IPR046826">
    <property type="entry name" value="PDH_N"/>
</dbReference>
<protein>
    <submittedName>
        <fullName evidence="5">Prephenate dehydrogenase</fullName>
        <ecNumber evidence="5">1.3.1.12</ecNumber>
    </submittedName>
</protein>
<reference evidence="5 6" key="1">
    <citation type="submission" date="2014-03" db="EMBL/GenBank/DDBJ databases">
        <title>Genomics of Bifidobacteria.</title>
        <authorList>
            <person name="Ventura M."/>
            <person name="Milani C."/>
            <person name="Lugli G.A."/>
        </authorList>
    </citation>
    <scope>NUCLEOTIDE SEQUENCE [LARGE SCALE GENOMIC DNA]</scope>
    <source>
        <strain evidence="5 6">LMG 11592</strain>
    </source>
</reference>
<dbReference type="STRING" id="1693.BMIN_0855"/>
<dbReference type="InterPro" id="IPR036291">
    <property type="entry name" value="NAD(P)-bd_dom_sf"/>
</dbReference>
<keyword evidence="2 5" id="KW-0560">Oxidoreductase</keyword>
<dbReference type="InterPro" id="IPR003099">
    <property type="entry name" value="Prephen_DH"/>
</dbReference>
<comment type="caution">
    <text evidence="5">The sequence shown here is derived from an EMBL/GenBank/DDBJ whole genome shotgun (WGS) entry which is preliminary data.</text>
</comment>
<dbReference type="GO" id="GO:0070403">
    <property type="term" value="F:NAD+ binding"/>
    <property type="evidence" value="ECO:0007669"/>
    <property type="project" value="InterPro"/>
</dbReference>
<dbReference type="GO" id="GO:0008977">
    <property type="term" value="F:prephenate dehydrogenase (NAD+) activity"/>
    <property type="evidence" value="ECO:0007669"/>
    <property type="project" value="UniProtKB-EC"/>
</dbReference>
<dbReference type="GO" id="GO:0004665">
    <property type="term" value="F:prephenate dehydrogenase (NADP+) activity"/>
    <property type="evidence" value="ECO:0007669"/>
    <property type="project" value="InterPro"/>
</dbReference>
<evidence type="ECO:0000313" key="5">
    <source>
        <dbReference type="EMBL" id="KFI73131.1"/>
    </source>
</evidence>
<dbReference type="eggNOG" id="COG0287">
    <property type="taxonomic scope" value="Bacteria"/>
</dbReference>
<dbReference type="GO" id="GO:0006571">
    <property type="term" value="P:tyrosine biosynthetic process"/>
    <property type="evidence" value="ECO:0007669"/>
    <property type="project" value="InterPro"/>
</dbReference>
<feature type="compositionally biased region" description="Basic and acidic residues" evidence="3">
    <location>
        <begin position="298"/>
        <end position="309"/>
    </location>
</feature>
<dbReference type="PANTHER" id="PTHR21363">
    <property type="entry name" value="PREPHENATE DEHYDROGENASE"/>
    <property type="match status" value="1"/>
</dbReference>
<dbReference type="AlphaFoldDB" id="A0A087BQ31"/>
<dbReference type="InterPro" id="IPR046825">
    <property type="entry name" value="PDH_C"/>
</dbReference>
<keyword evidence="6" id="KW-1185">Reference proteome</keyword>
<dbReference type="InterPro" id="IPR008927">
    <property type="entry name" value="6-PGluconate_DH-like_C_sf"/>
</dbReference>
<gene>
    <name evidence="5" type="ORF">BMIN_0855</name>
</gene>
<dbReference type="PANTHER" id="PTHR21363:SF0">
    <property type="entry name" value="PREPHENATE DEHYDROGENASE [NADP(+)]"/>
    <property type="match status" value="1"/>
</dbReference>
<evidence type="ECO:0000256" key="2">
    <source>
        <dbReference type="ARBA" id="ARBA00023002"/>
    </source>
</evidence>